<name>A0A1U7J0R1_9CYAN</name>
<dbReference type="STRING" id="549789.NIES30_19765"/>
<evidence type="ECO:0008006" key="5">
    <source>
        <dbReference type="Google" id="ProtNLM"/>
    </source>
</evidence>
<feature type="transmembrane region" description="Helical" evidence="2">
    <location>
        <begin position="20"/>
        <end position="38"/>
    </location>
</feature>
<organism evidence="3 4">
    <name type="scientific">Phormidium tenue NIES-30</name>
    <dbReference type="NCBI Taxonomy" id="549789"/>
    <lineage>
        <taxon>Bacteria</taxon>
        <taxon>Bacillati</taxon>
        <taxon>Cyanobacteriota</taxon>
        <taxon>Cyanophyceae</taxon>
        <taxon>Oscillatoriophycideae</taxon>
        <taxon>Oscillatoriales</taxon>
        <taxon>Oscillatoriaceae</taxon>
        <taxon>Phormidium</taxon>
    </lineage>
</organism>
<feature type="region of interest" description="Disordered" evidence="1">
    <location>
        <begin position="225"/>
        <end position="244"/>
    </location>
</feature>
<sequence>MWIDLCLLGLAVGNPTLPELELGVIVALGVLPVLIMQLRQPFYIFSLPGLALKPAALQDDQRRLLNQFRRWRVRLGALLVPVPLVWVLLKLYPLAFLARDLTPFSDWGRLGGVAIAALSFLMANLFLQIPVAVFQVLATPDRVMARVAPYAAENVAADFTWIGLTVGKILPDLTNRARPKIVAPAMVETAEPPQVLPVEPSDTEHGRGVAEAIAETDVPLKPAVEADPAEASAHADTSDVSASSEAIADPVDLEALHDSVTVEPVDFLVDSDAMVDDRPLSHPEVEELSDNVTHLEDADYSQPLTAIADIYPKAR</sequence>
<feature type="transmembrane region" description="Helical" evidence="2">
    <location>
        <begin position="112"/>
        <end position="137"/>
    </location>
</feature>
<keyword evidence="2" id="KW-1133">Transmembrane helix</keyword>
<comment type="caution">
    <text evidence="3">The sequence shown here is derived from an EMBL/GenBank/DDBJ whole genome shotgun (WGS) entry which is preliminary data.</text>
</comment>
<keyword evidence="4" id="KW-1185">Reference proteome</keyword>
<proteinExistence type="predicted"/>
<dbReference type="EMBL" id="MRCG01000017">
    <property type="protein sequence ID" value="OKH45366.1"/>
    <property type="molecule type" value="Genomic_DNA"/>
</dbReference>
<dbReference type="Proteomes" id="UP000185557">
    <property type="component" value="Unassembled WGS sequence"/>
</dbReference>
<gene>
    <name evidence="3" type="ORF">NIES30_19765</name>
</gene>
<keyword evidence="2" id="KW-0472">Membrane</keyword>
<feature type="transmembrane region" description="Helical" evidence="2">
    <location>
        <begin position="71"/>
        <end position="92"/>
    </location>
</feature>
<evidence type="ECO:0000313" key="3">
    <source>
        <dbReference type="EMBL" id="OKH45366.1"/>
    </source>
</evidence>
<dbReference type="NCBIfam" id="NF033183">
    <property type="entry name" value="colliding_TM"/>
    <property type="match status" value="1"/>
</dbReference>
<evidence type="ECO:0000313" key="4">
    <source>
        <dbReference type="Proteomes" id="UP000185557"/>
    </source>
</evidence>
<accession>A0A1U7J0R1</accession>
<reference evidence="3 4" key="1">
    <citation type="submission" date="2016-11" db="EMBL/GenBank/DDBJ databases">
        <title>Draft Genome Sequences of Nine Cyanobacterial Strains from Diverse Habitats.</title>
        <authorList>
            <person name="Zhu T."/>
            <person name="Hou S."/>
            <person name="Lu X."/>
            <person name="Hess W.R."/>
        </authorList>
    </citation>
    <scope>NUCLEOTIDE SEQUENCE [LARGE SCALE GENOMIC DNA]</scope>
    <source>
        <strain evidence="3 4">NIES-30</strain>
    </source>
</reference>
<dbReference type="AlphaFoldDB" id="A0A1U7J0R1"/>
<keyword evidence="2" id="KW-0812">Transmembrane</keyword>
<dbReference type="InterPro" id="IPR049610">
    <property type="entry name" value="LCTMP-like"/>
</dbReference>
<evidence type="ECO:0000256" key="1">
    <source>
        <dbReference type="SAM" id="MobiDB-lite"/>
    </source>
</evidence>
<protein>
    <recommendedName>
        <fullName evidence="5">Low-complexity tail membrane protein</fullName>
    </recommendedName>
</protein>
<evidence type="ECO:0000256" key="2">
    <source>
        <dbReference type="SAM" id="Phobius"/>
    </source>
</evidence>